<gene>
    <name evidence="2" type="ORF">BQ4739_LOCUS11429</name>
</gene>
<dbReference type="Proteomes" id="UP000256970">
    <property type="component" value="Unassembled WGS sequence"/>
</dbReference>
<organism evidence="2 3">
    <name type="scientific">Tetradesmus obliquus</name>
    <name type="common">Green alga</name>
    <name type="synonym">Acutodesmus obliquus</name>
    <dbReference type="NCBI Taxonomy" id="3088"/>
    <lineage>
        <taxon>Eukaryota</taxon>
        <taxon>Viridiplantae</taxon>
        <taxon>Chlorophyta</taxon>
        <taxon>core chlorophytes</taxon>
        <taxon>Chlorophyceae</taxon>
        <taxon>CS clade</taxon>
        <taxon>Sphaeropleales</taxon>
        <taxon>Scenedesmaceae</taxon>
        <taxon>Tetradesmus</taxon>
    </lineage>
</organism>
<dbReference type="EMBL" id="FNXT01001043">
    <property type="protein sequence ID" value="SZX71295.1"/>
    <property type="molecule type" value="Genomic_DNA"/>
</dbReference>
<evidence type="ECO:0000313" key="3">
    <source>
        <dbReference type="Proteomes" id="UP000256970"/>
    </source>
</evidence>
<feature type="chain" id="PRO_5016674301" evidence="1">
    <location>
        <begin position="23"/>
        <end position="139"/>
    </location>
</feature>
<evidence type="ECO:0000313" key="2">
    <source>
        <dbReference type="EMBL" id="SZX71295.1"/>
    </source>
</evidence>
<name>A0A383W0S7_TETOB</name>
<dbReference type="AlphaFoldDB" id="A0A383W0S7"/>
<accession>A0A383W0S7</accession>
<sequence>MARAMLICALVAAAAVVALGQAQPPPNGILVTVQFDNTLSRVQGNIKTVNKYMAEKLCRVNGRSVVAVRGKDQSSMLNHKSTVEFFCAGSDVRKLVSNCNGMWNRHQLKDEIEDHTTPDIEVQKVISCTPIYMAMGGRK</sequence>
<protein>
    <submittedName>
        <fullName evidence="2">Uncharacterized protein</fullName>
    </submittedName>
</protein>
<reference evidence="2 3" key="1">
    <citation type="submission" date="2016-10" db="EMBL/GenBank/DDBJ databases">
        <authorList>
            <person name="Cai Z."/>
        </authorList>
    </citation>
    <scope>NUCLEOTIDE SEQUENCE [LARGE SCALE GENOMIC DNA]</scope>
</reference>
<feature type="signal peptide" evidence="1">
    <location>
        <begin position="1"/>
        <end position="22"/>
    </location>
</feature>
<evidence type="ECO:0000256" key="1">
    <source>
        <dbReference type="SAM" id="SignalP"/>
    </source>
</evidence>
<keyword evidence="1" id="KW-0732">Signal</keyword>
<proteinExistence type="predicted"/>
<keyword evidence="3" id="KW-1185">Reference proteome</keyword>